<proteinExistence type="predicted"/>
<keyword evidence="3" id="KW-0012">Acyltransferase</keyword>
<feature type="region of interest" description="Disordered" evidence="1">
    <location>
        <begin position="183"/>
        <end position="219"/>
    </location>
</feature>
<reference evidence="4" key="1">
    <citation type="journal article" date="2019" name="Int. J. Syst. Evol. Microbiol.">
        <title>The Global Catalogue of Microorganisms (GCM) 10K type strain sequencing project: providing services to taxonomists for standard genome sequencing and annotation.</title>
        <authorList>
            <consortium name="The Broad Institute Genomics Platform"/>
            <consortium name="The Broad Institute Genome Sequencing Center for Infectious Disease"/>
            <person name="Wu L."/>
            <person name="Ma J."/>
        </authorList>
    </citation>
    <scope>NUCLEOTIDE SEQUENCE [LARGE SCALE GENOMIC DNA]</scope>
    <source>
        <strain evidence="4">JCM 4816</strain>
    </source>
</reference>
<evidence type="ECO:0000256" key="1">
    <source>
        <dbReference type="SAM" id="MobiDB-lite"/>
    </source>
</evidence>
<evidence type="ECO:0000259" key="2">
    <source>
        <dbReference type="PROSITE" id="PS51186"/>
    </source>
</evidence>
<sequence>MDPVHLTTDRLLLRPLRDADIEAVLAAGSDPATQHNTTIPVPYTREHARSFVQDYAPGAWRDEKEFVFGVALKPTDELVACVSVHARNFRDDGVAEIGYWAVPAQRGHGYTAEAVGEICRWAFAELGVVRMEWQAVEGNWPSRRVAEKAGFAFEGTLRSKLVHRGRRFDGWIGARLAPGAEATVTAASSDPATAGSPGALGAPGESTDLPPDAGPAPRA</sequence>
<keyword evidence="3" id="KW-0808">Transferase</keyword>
<dbReference type="PROSITE" id="PS51186">
    <property type="entry name" value="GNAT"/>
    <property type="match status" value="1"/>
</dbReference>
<dbReference type="InterPro" id="IPR000182">
    <property type="entry name" value="GNAT_dom"/>
</dbReference>
<dbReference type="EMBL" id="JBHSQJ010000042">
    <property type="protein sequence ID" value="MFC5907784.1"/>
    <property type="molecule type" value="Genomic_DNA"/>
</dbReference>
<dbReference type="InterPro" id="IPR051908">
    <property type="entry name" value="Ribosomal_N-acetyltransferase"/>
</dbReference>
<dbReference type="Pfam" id="PF13302">
    <property type="entry name" value="Acetyltransf_3"/>
    <property type="match status" value="1"/>
</dbReference>
<feature type="domain" description="N-acetyltransferase" evidence="2">
    <location>
        <begin position="11"/>
        <end position="178"/>
    </location>
</feature>
<accession>A0ABW1FZ91</accession>
<dbReference type="PANTHER" id="PTHR43441">
    <property type="entry name" value="RIBOSOMAL-PROTEIN-SERINE ACETYLTRANSFERASE"/>
    <property type="match status" value="1"/>
</dbReference>
<dbReference type="EC" id="2.3.-.-" evidence="3"/>
<dbReference type="Proteomes" id="UP001596174">
    <property type="component" value="Unassembled WGS sequence"/>
</dbReference>
<dbReference type="GO" id="GO:0016746">
    <property type="term" value="F:acyltransferase activity"/>
    <property type="evidence" value="ECO:0007669"/>
    <property type="project" value="UniProtKB-KW"/>
</dbReference>
<name>A0ABW1FZ91_9ACTN</name>
<evidence type="ECO:0000313" key="3">
    <source>
        <dbReference type="EMBL" id="MFC5907784.1"/>
    </source>
</evidence>
<dbReference type="SUPFAM" id="SSF55729">
    <property type="entry name" value="Acyl-CoA N-acyltransferases (Nat)"/>
    <property type="match status" value="1"/>
</dbReference>
<organism evidence="3 4">
    <name type="scientific">Streptacidiphilus monticola</name>
    <dbReference type="NCBI Taxonomy" id="2161674"/>
    <lineage>
        <taxon>Bacteria</taxon>
        <taxon>Bacillati</taxon>
        <taxon>Actinomycetota</taxon>
        <taxon>Actinomycetes</taxon>
        <taxon>Kitasatosporales</taxon>
        <taxon>Streptomycetaceae</taxon>
        <taxon>Streptacidiphilus</taxon>
    </lineage>
</organism>
<gene>
    <name evidence="3" type="ORF">ACFP3V_11205</name>
</gene>
<dbReference type="InterPro" id="IPR016181">
    <property type="entry name" value="Acyl_CoA_acyltransferase"/>
</dbReference>
<dbReference type="RefSeq" id="WP_380582559.1">
    <property type="nucleotide sequence ID" value="NZ_JBHSQJ010000042.1"/>
</dbReference>
<comment type="caution">
    <text evidence="3">The sequence shown here is derived from an EMBL/GenBank/DDBJ whole genome shotgun (WGS) entry which is preliminary data.</text>
</comment>
<keyword evidence="4" id="KW-1185">Reference proteome</keyword>
<evidence type="ECO:0000313" key="4">
    <source>
        <dbReference type="Proteomes" id="UP001596174"/>
    </source>
</evidence>
<dbReference type="Gene3D" id="3.40.630.30">
    <property type="match status" value="1"/>
</dbReference>
<protein>
    <submittedName>
        <fullName evidence="3">GNAT family N-acetyltransferase</fullName>
        <ecNumber evidence="3">2.3.-.-</ecNumber>
    </submittedName>
</protein>
<dbReference type="PANTHER" id="PTHR43441:SF10">
    <property type="entry name" value="ACETYLTRANSFERASE"/>
    <property type="match status" value="1"/>
</dbReference>